<organism evidence="1 2">
    <name type="scientific">Phormidesmis priestleyi</name>
    <dbReference type="NCBI Taxonomy" id="268141"/>
    <lineage>
        <taxon>Bacteria</taxon>
        <taxon>Bacillati</taxon>
        <taxon>Cyanobacteriota</taxon>
        <taxon>Cyanophyceae</taxon>
        <taxon>Leptolyngbyales</taxon>
        <taxon>Leptolyngbyaceae</taxon>
        <taxon>Phormidesmis</taxon>
    </lineage>
</organism>
<dbReference type="AlphaFoldDB" id="A0A2W4ZTY3"/>
<evidence type="ECO:0000313" key="2">
    <source>
        <dbReference type="Proteomes" id="UP000249794"/>
    </source>
</evidence>
<dbReference type="Proteomes" id="UP000249794">
    <property type="component" value="Unassembled WGS sequence"/>
</dbReference>
<protein>
    <submittedName>
        <fullName evidence="1">Uncharacterized protein</fullName>
    </submittedName>
</protein>
<gene>
    <name evidence="1" type="ORF">DCF15_05560</name>
</gene>
<comment type="caution">
    <text evidence="1">The sequence shown here is derived from an EMBL/GenBank/DDBJ whole genome shotgun (WGS) entry which is preliminary data.</text>
</comment>
<evidence type="ECO:0000313" key="1">
    <source>
        <dbReference type="EMBL" id="PZO58348.1"/>
    </source>
</evidence>
<proteinExistence type="predicted"/>
<reference evidence="1 2" key="2">
    <citation type="submission" date="2018-06" db="EMBL/GenBank/DDBJ databases">
        <title>Metagenomic assembly of (sub)arctic Cyanobacteria and their associated microbiome from non-axenic cultures.</title>
        <authorList>
            <person name="Baurain D."/>
        </authorList>
    </citation>
    <scope>NUCLEOTIDE SEQUENCE [LARGE SCALE GENOMIC DNA]</scope>
    <source>
        <strain evidence="1">ULC027bin1</strain>
    </source>
</reference>
<dbReference type="EMBL" id="QBMP01000036">
    <property type="protein sequence ID" value="PZO58348.1"/>
    <property type="molecule type" value="Genomic_DNA"/>
</dbReference>
<sequence>MIHGLMWLPLLAVFIALAWAGWNEYHKIEAYKAWANQFERAKYDIYAVLGQQGDLLTWGLPTRQGIIEARTLDLTAVSKAALEVDAKPLVDTDTLPSKGRFALGFTLTDGRHLSIPFTEGEMAQQWFDFLQRQWNLPH</sequence>
<reference evidence="2" key="1">
    <citation type="submission" date="2018-04" db="EMBL/GenBank/DDBJ databases">
        <authorList>
            <person name="Cornet L."/>
        </authorList>
    </citation>
    <scope>NUCLEOTIDE SEQUENCE [LARGE SCALE GENOMIC DNA]</scope>
</reference>
<name>A0A2W4ZTY3_9CYAN</name>
<accession>A0A2W4ZTY3</accession>